<sequence>MTRQNEDRMAGLRIGKVTFRNVSRLEAPLTLEDSSREASKEDMAGEIIKYAMGRSSNPSTKIIPGNVYMLNKD</sequence>
<accession>X1LH08</accession>
<proteinExistence type="predicted"/>
<reference evidence="1" key="1">
    <citation type="journal article" date="2014" name="Front. Microbiol.">
        <title>High frequency of phylogenetically diverse reductive dehalogenase-homologous genes in deep subseafloor sedimentary metagenomes.</title>
        <authorList>
            <person name="Kawai M."/>
            <person name="Futagami T."/>
            <person name="Toyoda A."/>
            <person name="Takaki Y."/>
            <person name="Nishi S."/>
            <person name="Hori S."/>
            <person name="Arai W."/>
            <person name="Tsubouchi T."/>
            <person name="Morono Y."/>
            <person name="Uchiyama I."/>
            <person name="Ito T."/>
            <person name="Fujiyama A."/>
            <person name="Inagaki F."/>
            <person name="Takami H."/>
        </authorList>
    </citation>
    <scope>NUCLEOTIDE SEQUENCE</scope>
    <source>
        <strain evidence="1">Expedition CK06-06</strain>
    </source>
</reference>
<comment type="caution">
    <text evidence="1">The sequence shown here is derived from an EMBL/GenBank/DDBJ whole genome shotgun (WGS) entry which is preliminary data.</text>
</comment>
<name>X1LH08_9ZZZZ</name>
<gene>
    <name evidence="1" type="ORF">S06H3_14763</name>
</gene>
<organism evidence="1">
    <name type="scientific">marine sediment metagenome</name>
    <dbReference type="NCBI Taxonomy" id="412755"/>
    <lineage>
        <taxon>unclassified sequences</taxon>
        <taxon>metagenomes</taxon>
        <taxon>ecological metagenomes</taxon>
    </lineage>
</organism>
<protein>
    <submittedName>
        <fullName evidence="1">Uncharacterized protein</fullName>
    </submittedName>
</protein>
<evidence type="ECO:0000313" key="1">
    <source>
        <dbReference type="EMBL" id="GAI05111.1"/>
    </source>
</evidence>
<dbReference type="AlphaFoldDB" id="X1LH08"/>
<feature type="non-terminal residue" evidence="1">
    <location>
        <position position="73"/>
    </location>
</feature>
<dbReference type="EMBL" id="BARV01007234">
    <property type="protein sequence ID" value="GAI05111.1"/>
    <property type="molecule type" value="Genomic_DNA"/>
</dbReference>